<protein>
    <submittedName>
        <fullName evidence="4">Hsp20/alpha crystallin family protein</fullName>
    </submittedName>
</protein>
<dbReference type="KEGG" id="mgin:FRZ54_05830"/>
<evidence type="ECO:0000256" key="1">
    <source>
        <dbReference type="PROSITE-ProRule" id="PRU00285"/>
    </source>
</evidence>
<gene>
    <name evidence="4" type="ORF">FRZ54_05830</name>
</gene>
<dbReference type="RefSeq" id="WP_147030699.1">
    <property type="nucleotide sequence ID" value="NZ_CP042436.1"/>
</dbReference>
<dbReference type="InterPro" id="IPR002068">
    <property type="entry name" value="A-crystallin/Hsp20_dom"/>
</dbReference>
<evidence type="ECO:0000313" key="4">
    <source>
        <dbReference type="EMBL" id="QEC62122.1"/>
    </source>
</evidence>
<proteinExistence type="inferred from homology"/>
<dbReference type="Proteomes" id="UP000321479">
    <property type="component" value="Chromosome"/>
</dbReference>
<dbReference type="PANTHER" id="PTHR11527">
    <property type="entry name" value="HEAT-SHOCK PROTEIN 20 FAMILY MEMBER"/>
    <property type="match status" value="1"/>
</dbReference>
<keyword evidence="5" id="KW-1185">Reference proteome</keyword>
<dbReference type="OrthoDB" id="9814487at2"/>
<dbReference type="AlphaFoldDB" id="A0A5B8UTA7"/>
<dbReference type="CDD" id="cd06464">
    <property type="entry name" value="ACD_sHsps-like"/>
    <property type="match status" value="1"/>
</dbReference>
<feature type="domain" description="SHSP" evidence="3">
    <location>
        <begin position="33"/>
        <end position="145"/>
    </location>
</feature>
<evidence type="ECO:0000259" key="3">
    <source>
        <dbReference type="PROSITE" id="PS01031"/>
    </source>
</evidence>
<dbReference type="PROSITE" id="PS01031">
    <property type="entry name" value="SHSP"/>
    <property type="match status" value="1"/>
</dbReference>
<dbReference type="EMBL" id="CP042436">
    <property type="protein sequence ID" value="QEC62122.1"/>
    <property type="molecule type" value="Genomic_DNA"/>
</dbReference>
<reference evidence="4 5" key="1">
    <citation type="journal article" date="2017" name="Curr. Microbiol.">
        <title>Mucilaginibacter ginsenosidivorans sp. nov., Isolated from Soil of Ginseng Field.</title>
        <authorList>
            <person name="Kim M.M."/>
            <person name="Siddiqi M.Z."/>
            <person name="Im W.T."/>
        </authorList>
    </citation>
    <scope>NUCLEOTIDE SEQUENCE [LARGE SCALE GENOMIC DNA]</scope>
    <source>
        <strain evidence="4 5">Gsoil 3017</strain>
    </source>
</reference>
<comment type="similarity">
    <text evidence="1 2">Belongs to the small heat shock protein (HSP20) family.</text>
</comment>
<organism evidence="4 5">
    <name type="scientific">Mucilaginibacter ginsenosidivorans</name>
    <dbReference type="NCBI Taxonomy" id="398053"/>
    <lineage>
        <taxon>Bacteria</taxon>
        <taxon>Pseudomonadati</taxon>
        <taxon>Bacteroidota</taxon>
        <taxon>Sphingobacteriia</taxon>
        <taxon>Sphingobacteriales</taxon>
        <taxon>Sphingobacteriaceae</taxon>
        <taxon>Mucilaginibacter</taxon>
    </lineage>
</organism>
<dbReference type="SUPFAM" id="SSF49764">
    <property type="entry name" value="HSP20-like chaperones"/>
    <property type="match status" value="1"/>
</dbReference>
<dbReference type="Gene3D" id="2.60.40.790">
    <property type="match status" value="1"/>
</dbReference>
<dbReference type="InterPro" id="IPR031107">
    <property type="entry name" value="Small_HSP"/>
</dbReference>
<sequence length="145" mass="16407">MSTLVKTKPNGFSSLRSMMEDFWNTDKFFDKTLFNGETLPAVNIKDAKGHYEVEVAAPGFNKNDFKITTENGLLTISAETSSERNEEKDNYTRREFSCSSFTRTFTLPDNVEEDAINARYRDGLLTIDLEKSGKAAISKKEVKVN</sequence>
<name>A0A5B8UTA7_9SPHI</name>
<dbReference type="InterPro" id="IPR008978">
    <property type="entry name" value="HSP20-like_chaperone"/>
</dbReference>
<accession>A0A5B8UTA7</accession>
<evidence type="ECO:0000256" key="2">
    <source>
        <dbReference type="RuleBase" id="RU003616"/>
    </source>
</evidence>
<evidence type="ECO:0000313" key="5">
    <source>
        <dbReference type="Proteomes" id="UP000321479"/>
    </source>
</evidence>
<dbReference type="Pfam" id="PF00011">
    <property type="entry name" value="HSP20"/>
    <property type="match status" value="1"/>
</dbReference>